<evidence type="ECO:0000256" key="1">
    <source>
        <dbReference type="SAM" id="Phobius"/>
    </source>
</evidence>
<keyword evidence="1" id="KW-0812">Transmembrane</keyword>
<reference evidence="2" key="1">
    <citation type="submission" date="2023-03" db="EMBL/GenBank/DDBJ databases">
        <title>Massive genome expansion in bonnet fungi (Mycena s.s.) driven by repeated elements and novel gene families across ecological guilds.</title>
        <authorList>
            <consortium name="Lawrence Berkeley National Laboratory"/>
            <person name="Harder C.B."/>
            <person name="Miyauchi S."/>
            <person name="Viragh M."/>
            <person name="Kuo A."/>
            <person name="Thoen E."/>
            <person name="Andreopoulos B."/>
            <person name="Lu D."/>
            <person name="Skrede I."/>
            <person name="Drula E."/>
            <person name="Henrissat B."/>
            <person name="Morin E."/>
            <person name="Kohler A."/>
            <person name="Barry K."/>
            <person name="LaButti K."/>
            <person name="Morin E."/>
            <person name="Salamov A."/>
            <person name="Lipzen A."/>
            <person name="Mereny Z."/>
            <person name="Hegedus B."/>
            <person name="Baldrian P."/>
            <person name="Stursova M."/>
            <person name="Weitz H."/>
            <person name="Taylor A."/>
            <person name="Grigoriev I.V."/>
            <person name="Nagy L.G."/>
            <person name="Martin F."/>
            <person name="Kauserud H."/>
        </authorList>
    </citation>
    <scope>NUCLEOTIDE SEQUENCE</scope>
    <source>
        <strain evidence="2">CBHHK200</strain>
    </source>
</reference>
<evidence type="ECO:0000313" key="2">
    <source>
        <dbReference type="EMBL" id="KAJ7047119.1"/>
    </source>
</evidence>
<keyword evidence="1" id="KW-0472">Membrane</keyword>
<dbReference type="AlphaFoldDB" id="A0AAD6TI98"/>
<feature type="transmembrane region" description="Helical" evidence="1">
    <location>
        <begin position="24"/>
        <end position="45"/>
    </location>
</feature>
<dbReference type="EMBL" id="JARJCM010000002">
    <property type="protein sequence ID" value="KAJ7047119.1"/>
    <property type="molecule type" value="Genomic_DNA"/>
</dbReference>
<name>A0AAD6TI98_9AGAR</name>
<comment type="caution">
    <text evidence="2">The sequence shown here is derived from an EMBL/GenBank/DDBJ whole genome shotgun (WGS) entry which is preliminary data.</text>
</comment>
<dbReference type="Proteomes" id="UP001218188">
    <property type="component" value="Unassembled WGS sequence"/>
</dbReference>
<evidence type="ECO:0000313" key="3">
    <source>
        <dbReference type="Proteomes" id="UP001218188"/>
    </source>
</evidence>
<sequence length="154" mass="17242">MCPLLTQSHFSELELSESESTSDIAFVLKVVFSVGSAMAAMFLYVTSDLEAVKTRLDELAASKSATQEFSDKCRHTKMTKDNHLQAIAISEIRPSIGDVFTMPEYHVIPSETKVGKTDFKKLDLPRHIEEWRQSNINLLLQLLPSGPKNRATKS</sequence>
<keyword evidence="3" id="KW-1185">Reference proteome</keyword>
<accession>A0AAD6TI98</accession>
<keyword evidence="1" id="KW-1133">Transmembrane helix</keyword>
<organism evidence="2 3">
    <name type="scientific">Mycena alexandri</name>
    <dbReference type="NCBI Taxonomy" id="1745969"/>
    <lineage>
        <taxon>Eukaryota</taxon>
        <taxon>Fungi</taxon>
        <taxon>Dikarya</taxon>
        <taxon>Basidiomycota</taxon>
        <taxon>Agaricomycotina</taxon>
        <taxon>Agaricomycetes</taxon>
        <taxon>Agaricomycetidae</taxon>
        <taxon>Agaricales</taxon>
        <taxon>Marasmiineae</taxon>
        <taxon>Mycenaceae</taxon>
        <taxon>Mycena</taxon>
    </lineage>
</organism>
<protein>
    <submittedName>
        <fullName evidence="2">Uncharacterized protein</fullName>
    </submittedName>
</protein>
<gene>
    <name evidence="2" type="ORF">C8F04DRAFT_1248147</name>
</gene>
<proteinExistence type="predicted"/>